<keyword evidence="2" id="KW-1185">Reference proteome</keyword>
<proteinExistence type="predicted"/>
<dbReference type="EMBL" id="JANIEX010000132">
    <property type="protein sequence ID" value="KAJ3572689.1"/>
    <property type="molecule type" value="Genomic_DNA"/>
</dbReference>
<accession>A0AAD5YYC9</accession>
<sequence length="193" mass="21648">MVDSDHSSSEDLGTDDDGIGDFDNDIEMDKIISPDIITHANQLLQCRLRGNGNIIYCPEQGEAIKCDSCGRWSHISCQPLGCAQGPRKSTVVNFTCDLCDLRWLTGLDKNHIAAGEKLERLMKCKGKLSDHLRAGITVLVQAEVFWYAARLLLYDSEKKAWTVKWWRGCCFEQDSGRKPGGCSWPKKDPARKI</sequence>
<evidence type="ECO:0000313" key="1">
    <source>
        <dbReference type="EMBL" id="KAJ3572689.1"/>
    </source>
</evidence>
<comment type="caution">
    <text evidence="1">The sequence shown here is derived from an EMBL/GenBank/DDBJ whole genome shotgun (WGS) entry which is preliminary data.</text>
</comment>
<evidence type="ECO:0008006" key="3">
    <source>
        <dbReference type="Google" id="ProtNLM"/>
    </source>
</evidence>
<dbReference type="SUPFAM" id="SSF57903">
    <property type="entry name" value="FYVE/PHD zinc finger"/>
    <property type="match status" value="1"/>
</dbReference>
<gene>
    <name evidence="1" type="ORF">NP233_g2917</name>
</gene>
<evidence type="ECO:0000313" key="2">
    <source>
        <dbReference type="Proteomes" id="UP001213000"/>
    </source>
</evidence>
<dbReference type="Proteomes" id="UP001213000">
    <property type="component" value="Unassembled WGS sequence"/>
</dbReference>
<dbReference type="InterPro" id="IPR013083">
    <property type="entry name" value="Znf_RING/FYVE/PHD"/>
</dbReference>
<dbReference type="Gene3D" id="3.30.40.10">
    <property type="entry name" value="Zinc/RING finger domain, C3HC4 (zinc finger)"/>
    <property type="match status" value="1"/>
</dbReference>
<protein>
    <recommendedName>
        <fullName evidence="3">Zinc finger PHD-type domain-containing protein</fullName>
    </recommendedName>
</protein>
<name>A0AAD5YYC9_9AGAR</name>
<reference evidence="1" key="1">
    <citation type="submission" date="2022-07" db="EMBL/GenBank/DDBJ databases">
        <title>Genome Sequence of Leucocoprinus birnbaumii.</title>
        <authorList>
            <person name="Buettner E."/>
        </authorList>
    </citation>
    <scope>NUCLEOTIDE SEQUENCE</scope>
    <source>
        <strain evidence="1">VT141</strain>
    </source>
</reference>
<dbReference type="InterPro" id="IPR011011">
    <property type="entry name" value="Znf_FYVE_PHD"/>
</dbReference>
<dbReference type="AlphaFoldDB" id="A0AAD5YYC9"/>
<organism evidence="1 2">
    <name type="scientific">Leucocoprinus birnbaumii</name>
    <dbReference type="NCBI Taxonomy" id="56174"/>
    <lineage>
        <taxon>Eukaryota</taxon>
        <taxon>Fungi</taxon>
        <taxon>Dikarya</taxon>
        <taxon>Basidiomycota</taxon>
        <taxon>Agaricomycotina</taxon>
        <taxon>Agaricomycetes</taxon>
        <taxon>Agaricomycetidae</taxon>
        <taxon>Agaricales</taxon>
        <taxon>Agaricineae</taxon>
        <taxon>Agaricaceae</taxon>
        <taxon>Leucocoprinus</taxon>
    </lineage>
</organism>